<dbReference type="Proteomes" id="UP000594262">
    <property type="component" value="Unplaced"/>
</dbReference>
<feature type="domain" description="GST C-terminal" evidence="5">
    <location>
        <begin position="84"/>
        <end position="203"/>
    </location>
</feature>
<evidence type="ECO:0000256" key="1">
    <source>
        <dbReference type="ARBA" id="ARBA00012452"/>
    </source>
</evidence>
<dbReference type="EnsemblMetazoa" id="CLYHEMT011245.1">
    <property type="protein sequence ID" value="CLYHEMP011245.1"/>
    <property type="gene ID" value="CLYHEMG011245"/>
</dbReference>
<dbReference type="EC" id="2.5.1.18" evidence="1"/>
<evidence type="ECO:0000256" key="2">
    <source>
        <dbReference type="ARBA" id="ARBA00022679"/>
    </source>
</evidence>
<dbReference type="InterPro" id="IPR040079">
    <property type="entry name" value="Glutathione_S-Trfase"/>
</dbReference>
<dbReference type="PANTHER" id="PTHR11571">
    <property type="entry name" value="GLUTATHIONE S-TRANSFERASE"/>
    <property type="match status" value="1"/>
</dbReference>
<dbReference type="RefSeq" id="XP_066916566.1">
    <property type="nucleotide sequence ID" value="XM_067060465.1"/>
</dbReference>
<dbReference type="PANTHER" id="PTHR11571:SF224">
    <property type="entry name" value="HEMATOPOIETIC PROSTAGLANDIN D SYNTHASE"/>
    <property type="match status" value="1"/>
</dbReference>
<sequence>MVKYTLNYFPAAGRGEAIRLMFHAAGVDFNDNRMAGEEWAKNKPDARRFPLHQMPTLEVDDNVICQSSAIGRFVARELGFYGNSSLEQAAIDQVCETFNDIGAEIIKIMFGGHDEETKKTKFEEFYASDKYKLLMGFVSKTLKRHNEGKDFMIGEKISLADFVLVGVLCMIELDLKEFPEITALRERVLSIENVKKYMDTQKK</sequence>
<proteinExistence type="evidence at transcript level"/>
<keyword evidence="2 6" id="KW-0808">Transferase</keyword>
<keyword evidence="8" id="KW-1185">Reference proteome</keyword>
<dbReference type="Pfam" id="PF02798">
    <property type="entry name" value="GST_N"/>
    <property type="match status" value="1"/>
</dbReference>
<dbReference type="OrthoDB" id="414243at2759"/>
<evidence type="ECO:0000256" key="3">
    <source>
        <dbReference type="ARBA" id="ARBA00047960"/>
    </source>
</evidence>
<dbReference type="GO" id="GO:0004364">
    <property type="term" value="F:glutathione transferase activity"/>
    <property type="evidence" value="ECO:0007669"/>
    <property type="project" value="UniProtKB-EC"/>
</dbReference>
<name>A0A069DN04_9CNID</name>
<dbReference type="Gene3D" id="1.20.1050.130">
    <property type="match status" value="1"/>
</dbReference>
<organism evidence="6">
    <name type="scientific">Clytia hemisphaerica</name>
    <dbReference type="NCBI Taxonomy" id="252671"/>
    <lineage>
        <taxon>Eukaryota</taxon>
        <taxon>Metazoa</taxon>
        <taxon>Cnidaria</taxon>
        <taxon>Hydrozoa</taxon>
        <taxon>Hydroidolina</taxon>
        <taxon>Leptothecata</taxon>
        <taxon>Obeliida</taxon>
        <taxon>Clytiidae</taxon>
        <taxon>Clytia</taxon>
    </lineage>
</organism>
<evidence type="ECO:0000259" key="4">
    <source>
        <dbReference type="PROSITE" id="PS50404"/>
    </source>
</evidence>
<dbReference type="InterPro" id="IPR010987">
    <property type="entry name" value="Glutathione-S-Trfase_C-like"/>
</dbReference>
<dbReference type="InterPro" id="IPR036249">
    <property type="entry name" value="Thioredoxin-like_sf"/>
</dbReference>
<dbReference type="InterPro" id="IPR004045">
    <property type="entry name" value="Glutathione_S-Trfase_N"/>
</dbReference>
<dbReference type="GeneID" id="136803746"/>
<dbReference type="Pfam" id="PF14497">
    <property type="entry name" value="GST_C_3"/>
    <property type="match status" value="1"/>
</dbReference>
<dbReference type="CDD" id="cd03039">
    <property type="entry name" value="GST_N_Sigma_like"/>
    <property type="match status" value="1"/>
</dbReference>
<evidence type="ECO:0000313" key="8">
    <source>
        <dbReference type="Proteomes" id="UP000594262"/>
    </source>
</evidence>
<evidence type="ECO:0000259" key="5">
    <source>
        <dbReference type="PROSITE" id="PS50405"/>
    </source>
</evidence>
<dbReference type="InterPro" id="IPR036282">
    <property type="entry name" value="Glutathione-S-Trfase_C_sf"/>
</dbReference>
<evidence type="ECO:0000313" key="7">
    <source>
        <dbReference type="EnsemblMetazoa" id="CLYHEMP011245.1"/>
    </source>
</evidence>
<reference evidence="6" key="1">
    <citation type="journal article" date="2014" name="PLoS Genet.">
        <title>Differential Responses to Wnt and PCP Disruption Predict Expression and Developmental Function of Conserved and Novel Genes in a Cnidarian.</title>
        <authorList>
            <person name="Lapebie P."/>
            <person name="Ruggiero A."/>
            <person name="Barreau C."/>
            <person name="Chevalier S."/>
            <person name="Chang P."/>
            <person name="Dru P."/>
            <person name="Houliston E."/>
            <person name="Momose T."/>
        </authorList>
    </citation>
    <scope>NUCLEOTIDE SEQUENCE</scope>
</reference>
<dbReference type="SFLD" id="SFLDG00363">
    <property type="entry name" value="AMPS_(cytGST):_Alpha-__Mu-__Pi"/>
    <property type="match status" value="1"/>
</dbReference>
<comment type="catalytic activity">
    <reaction evidence="3">
        <text>RX + glutathione = an S-substituted glutathione + a halide anion + H(+)</text>
        <dbReference type="Rhea" id="RHEA:16437"/>
        <dbReference type="ChEBI" id="CHEBI:15378"/>
        <dbReference type="ChEBI" id="CHEBI:16042"/>
        <dbReference type="ChEBI" id="CHEBI:17792"/>
        <dbReference type="ChEBI" id="CHEBI:57925"/>
        <dbReference type="ChEBI" id="CHEBI:90779"/>
        <dbReference type="EC" id="2.5.1.18"/>
    </reaction>
</comment>
<dbReference type="SUPFAM" id="SSF47616">
    <property type="entry name" value="GST C-terminal domain-like"/>
    <property type="match status" value="1"/>
</dbReference>
<reference evidence="7" key="2">
    <citation type="submission" date="2021-01" db="UniProtKB">
        <authorList>
            <consortium name="EnsemblMetazoa"/>
        </authorList>
    </citation>
    <scope>IDENTIFICATION</scope>
</reference>
<dbReference type="PROSITE" id="PS50404">
    <property type="entry name" value="GST_NTER"/>
    <property type="match status" value="1"/>
</dbReference>
<dbReference type="InterPro" id="IPR050213">
    <property type="entry name" value="GST_superfamily"/>
</dbReference>
<feature type="domain" description="GST N-terminal" evidence="4">
    <location>
        <begin position="2"/>
        <end position="82"/>
    </location>
</feature>
<dbReference type="SFLD" id="SFLDG01205">
    <property type="entry name" value="AMPS.1"/>
    <property type="match status" value="1"/>
</dbReference>
<dbReference type="SFLD" id="SFLDS00019">
    <property type="entry name" value="Glutathione_Transferase_(cytos"/>
    <property type="match status" value="1"/>
</dbReference>
<evidence type="ECO:0000313" key="6">
    <source>
        <dbReference type="EMBL" id="JAC84902.1"/>
    </source>
</evidence>
<accession>A0A069DN04</accession>
<dbReference type="PROSITE" id="PS50405">
    <property type="entry name" value="GST_CTER"/>
    <property type="match status" value="1"/>
</dbReference>
<protein>
    <recommendedName>
        <fullName evidence="1">glutathione transferase</fullName>
        <ecNumber evidence="1">2.5.1.18</ecNumber>
    </recommendedName>
</protein>
<dbReference type="GO" id="GO:0006749">
    <property type="term" value="P:glutathione metabolic process"/>
    <property type="evidence" value="ECO:0007669"/>
    <property type="project" value="TreeGrafter"/>
</dbReference>
<dbReference type="AlphaFoldDB" id="A0A069DN04"/>
<dbReference type="SUPFAM" id="SSF52833">
    <property type="entry name" value="Thioredoxin-like"/>
    <property type="match status" value="1"/>
</dbReference>
<dbReference type="FunFam" id="3.40.30.10:FF:000258">
    <property type="entry name" value="Glutathione S-transferase"/>
    <property type="match status" value="1"/>
</dbReference>
<dbReference type="InterPro" id="IPR004046">
    <property type="entry name" value="GST_C"/>
</dbReference>
<dbReference type="EMBL" id="GBGP01000295">
    <property type="protein sequence ID" value="JAC84902.1"/>
    <property type="molecule type" value="mRNA"/>
</dbReference>
<dbReference type="CDD" id="cd03192">
    <property type="entry name" value="GST_C_Sigma_like"/>
    <property type="match status" value="1"/>
</dbReference>